<organism evidence="5 6">
    <name type="scientific">Tilletia horrida</name>
    <dbReference type="NCBI Taxonomy" id="155126"/>
    <lineage>
        <taxon>Eukaryota</taxon>
        <taxon>Fungi</taxon>
        <taxon>Dikarya</taxon>
        <taxon>Basidiomycota</taxon>
        <taxon>Ustilaginomycotina</taxon>
        <taxon>Exobasidiomycetes</taxon>
        <taxon>Tilletiales</taxon>
        <taxon>Tilletiaceae</taxon>
        <taxon>Tilletia</taxon>
    </lineage>
</organism>
<evidence type="ECO:0000256" key="3">
    <source>
        <dbReference type="SAM" id="SignalP"/>
    </source>
</evidence>
<gene>
    <name evidence="5" type="ORF">OC846_004036</name>
</gene>
<dbReference type="PANTHER" id="PTHR47966:SF51">
    <property type="entry name" value="BETA-SITE APP-CLEAVING ENZYME, ISOFORM A-RELATED"/>
    <property type="match status" value="1"/>
</dbReference>
<dbReference type="Pfam" id="PF00026">
    <property type="entry name" value="Asp"/>
    <property type="match status" value="1"/>
</dbReference>
<evidence type="ECO:0000256" key="1">
    <source>
        <dbReference type="ARBA" id="ARBA00007447"/>
    </source>
</evidence>
<dbReference type="AlphaFoldDB" id="A0AAN6GQE2"/>
<comment type="caution">
    <text evidence="5">The sequence shown here is derived from an EMBL/GenBank/DDBJ whole genome shotgun (WGS) entry which is preliminary data.</text>
</comment>
<accession>A0AAN6GQE2</accession>
<evidence type="ECO:0000313" key="6">
    <source>
        <dbReference type="Proteomes" id="UP001176517"/>
    </source>
</evidence>
<comment type="similarity">
    <text evidence="1">Belongs to the peptidase A1 family.</text>
</comment>
<dbReference type="PRINTS" id="PR00792">
    <property type="entry name" value="PEPSIN"/>
</dbReference>
<keyword evidence="3" id="KW-0732">Signal</keyword>
<dbReference type="InterPro" id="IPR033121">
    <property type="entry name" value="PEPTIDASE_A1"/>
</dbReference>
<dbReference type="CDD" id="cd05471">
    <property type="entry name" value="pepsin_like"/>
    <property type="match status" value="1"/>
</dbReference>
<dbReference type="EMBL" id="JAPDMZ010000111">
    <property type="protein sequence ID" value="KAK0549504.1"/>
    <property type="molecule type" value="Genomic_DNA"/>
</dbReference>
<proteinExistence type="inferred from homology"/>
<feature type="chain" id="PRO_5042882594" description="Peptidase A1 domain-containing protein" evidence="3">
    <location>
        <begin position="27"/>
        <end position="400"/>
    </location>
</feature>
<dbReference type="PANTHER" id="PTHR47966">
    <property type="entry name" value="BETA-SITE APP-CLEAVING ENZYME, ISOFORM A-RELATED"/>
    <property type="match status" value="1"/>
</dbReference>
<dbReference type="Gene3D" id="2.40.70.10">
    <property type="entry name" value="Acid Proteases"/>
    <property type="match status" value="2"/>
</dbReference>
<dbReference type="Proteomes" id="UP001176517">
    <property type="component" value="Unassembled WGS sequence"/>
</dbReference>
<feature type="region of interest" description="Disordered" evidence="2">
    <location>
        <begin position="63"/>
        <end position="88"/>
    </location>
</feature>
<name>A0AAN6GQE2_9BASI</name>
<evidence type="ECO:0000256" key="2">
    <source>
        <dbReference type="SAM" id="MobiDB-lite"/>
    </source>
</evidence>
<reference evidence="5" key="1">
    <citation type="journal article" date="2023" name="PhytoFront">
        <title>Draft Genome Resources of Seven Strains of Tilletia horrida, Causal Agent of Kernel Smut of Rice.</title>
        <authorList>
            <person name="Khanal S."/>
            <person name="Antony Babu S."/>
            <person name="Zhou X.G."/>
        </authorList>
    </citation>
    <scope>NUCLEOTIDE SEQUENCE</scope>
    <source>
        <strain evidence="5">TX6</strain>
    </source>
</reference>
<protein>
    <recommendedName>
        <fullName evidence="4">Peptidase A1 domain-containing protein</fullName>
    </recommendedName>
</protein>
<dbReference type="InterPro" id="IPR001461">
    <property type="entry name" value="Aspartic_peptidase_A1"/>
</dbReference>
<dbReference type="PROSITE" id="PS51767">
    <property type="entry name" value="PEPTIDASE_A1"/>
    <property type="match status" value="1"/>
</dbReference>
<dbReference type="SUPFAM" id="SSF50630">
    <property type="entry name" value="Acid proteases"/>
    <property type="match status" value="1"/>
</dbReference>
<dbReference type="InterPro" id="IPR034164">
    <property type="entry name" value="Pepsin-like_dom"/>
</dbReference>
<keyword evidence="6" id="KW-1185">Reference proteome</keyword>
<feature type="compositionally biased region" description="Basic residues" evidence="2">
    <location>
        <begin position="72"/>
        <end position="86"/>
    </location>
</feature>
<feature type="domain" description="Peptidase A1" evidence="4">
    <location>
        <begin position="104"/>
        <end position="395"/>
    </location>
</feature>
<evidence type="ECO:0000259" key="4">
    <source>
        <dbReference type="PROSITE" id="PS51767"/>
    </source>
</evidence>
<dbReference type="InterPro" id="IPR021109">
    <property type="entry name" value="Peptidase_aspartic_dom_sf"/>
</dbReference>
<dbReference type="GO" id="GO:0006508">
    <property type="term" value="P:proteolysis"/>
    <property type="evidence" value="ECO:0007669"/>
    <property type="project" value="InterPro"/>
</dbReference>
<dbReference type="GO" id="GO:0004190">
    <property type="term" value="F:aspartic-type endopeptidase activity"/>
    <property type="evidence" value="ECO:0007669"/>
    <property type="project" value="InterPro"/>
</dbReference>
<sequence>MLIGPLTFLSLFQLLFPFFLAGGVVSHSLQLYRHERHPLTDERGQLRDGALAHHSHYVASRYANSRGDSKSAHHQKRGPHRRSHVSKRFDGSSPLLLMDPTVAWLGHMKIGGQDLKVWYDTGSFDIITNGPKYHASQSPTAHNTGTTFRMQYFDNSNSQGEIYLDTIQIGSLKADGVAIGSSQSKLDAFEEDAIAGCGPFVMGGSTFGPSYKSFPYALVQSGAIQHARFSFALSKKGYSEISFGKINRTMIDGDIEYVGLVPGQPWWAVEGQFLGRTLKMMIDSGTTYLHLNNDLFKELVGAIPGVTISRPGDNWIGVYECANPPDNITLSFGARTFHIRGDLLSAWKVGDDKCALSVMGLDHLTQDMPMVAGEILFQKAYIVFDFGATPQIGFAKRAIL</sequence>
<evidence type="ECO:0000313" key="5">
    <source>
        <dbReference type="EMBL" id="KAK0549504.1"/>
    </source>
</evidence>
<feature type="signal peptide" evidence="3">
    <location>
        <begin position="1"/>
        <end position="26"/>
    </location>
</feature>